<comment type="caution">
    <text evidence="2">The sequence shown here is derived from an EMBL/GenBank/DDBJ whole genome shotgun (WGS) entry which is preliminary data.</text>
</comment>
<protein>
    <submittedName>
        <fullName evidence="2">Uncharacterized protein</fullName>
    </submittedName>
</protein>
<sequence length="119" mass="12682">MGQKAKAPSSSDLTLEIFHSENHNPAHPFFPSHKTYSTSSSSICGICDKSAPSASLQQRPALDTEISALAPISVFGPDKRDANKLTRQSRPYISSPPPSQQTKQITTSTSATTTPPTSP</sequence>
<gene>
    <name evidence="2" type="ORF">VTL71DRAFT_8352</name>
</gene>
<keyword evidence="3" id="KW-1185">Reference proteome</keyword>
<proteinExistence type="predicted"/>
<dbReference type="Proteomes" id="UP001595075">
    <property type="component" value="Unassembled WGS sequence"/>
</dbReference>
<accession>A0ABR4CXD2</accession>
<name>A0ABR4CXD2_9HELO</name>
<evidence type="ECO:0000256" key="1">
    <source>
        <dbReference type="SAM" id="MobiDB-lite"/>
    </source>
</evidence>
<feature type="region of interest" description="Disordered" evidence="1">
    <location>
        <begin position="75"/>
        <end position="119"/>
    </location>
</feature>
<organism evidence="2 3">
    <name type="scientific">Oculimacula yallundae</name>
    <dbReference type="NCBI Taxonomy" id="86028"/>
    <lineage>
        <taxon>Eukaryota</taxon>
        <taxon>Fungi</taxon>
        <taxon>Dikarya</taxon>
        <taxon>Ascomycota</taxon>
        <taxon>Pezizomycotina</taxon>
        <taxon>Leotiomycetes</taxon>
        <taxon>Helotiales</taxon>
        <taxon>Ploettnerulaceae</taxon>
        <taxon>Oculimacula</taxon>
    </lineage>
</organism>
<feature type="region of interest" description="Disordered" evidence="1">
    <location>
        <begin position="1"/>
        <end position="41"/>
    </location>
</feature>
<evidence type="ECO:0000313" key="3">
    <source>
        <dbReference type="Proteomes" id="UP001595075"/>
    </source>
</evidence>
<feature type="compositionally biased region" description="Low complexity" evidence="1">
    <location>
        <begin position="100"/>
        <end position="119"/>
    </location>
</feature>
<reference evidence="2 3" key="1">
    <citation type="journal article" date="2024" name="Commun. Biol.">
        <title>Comparative genomic analysis of thermophilic fungi reveals convergent evolutionary adaptations and gene losses.</title>
        <authorList>
            <person name="Steindorff A.S."/>
            <person name="Aguilar-Pontes M.V."/>
            <person name="Robinson A.J."/>
            <person name="Andreopoulos B."/>
            <person name="LaButti K."/>
            <person name="Kuo A."/>
            <person name="Mondo S."/>
            <person name="Riley R."/>
            <person name="Otillar R."/>
            <person name="Haridas S."/>
            <person name="Lipzen A."/>
            <person name="Grimwood J."/>
            <person name="Schmutz J."/>
            <person name="Clum A."/>
            <person name="Reid I.D."/>
            <person name="Moisan M.C."/>
            <person name="Butler G."/>
            <person name="Nguyen T.T.M."/>
            <person name="Dewar K."/>
            <person name="Conant G."/>
            <person name="Drula E."/>
            <person name="Henrissat B."/>
            <person name="Hansel C."/>
            <person name="Singer S."/>
            <person name="Hutchinson M.I."/>
            <person name="de Vries R.P."/>
            <person name="Natvig D.O."/>
            <person name="Powell A.J."/>
            <person name="Tsang A."/>
            <person name="Grigoriev I.V."/>
        </authorList>
    </citation>
    <scope>NUCLEOTIDE SEQUENCE [LARGE SCALE GENOMIC DNA]</scope>
    <source>
        <strain evidence="2 3">CBS 494.80</strain>
    </source>
</reference>
<dbReference type="EMBL" id="JAZHXI010000002">
    <property type="protein sequence ID" value="KAL2074574.1"/>
    <property type="molecule type" value="Genomic_DNA"/>
</dbReference>
<evidence type="ECO:0000313" key="2">
    <source>
        <dbReference type="EMBL" id="KAL2074574.1"/>
    </source>
</evidence>